<keyword evidence="3" id="KW-1185">Reference proteome</keyword>
<evidence type="ECO:0000259" key="1">
    <source>
        <dbReference type="Pfam" id="PF08241"/>
    </source>
</evidence>
<dbReference type="GO" id="GO:0032259">
    <property type="term" value="P:methylation"/>
    <property type="evidence" value="ECO:0007669"/>
    <property type="project" value="UniProtKB-KW"/>
</dbReference>
<organism evidence="2 3">
    <name type="scientific">Chelatococcus caeni</name>
    <dbReference type="NCBI Taxonomy" id="1348468"/>
    <lineage>
        <taxon>Bacteria</taxon>
        <taxon>Pseudomonadati</taxon>
        <taxon>Pseudomonadota</taxon>
        <taxon>Alphaproteobacteria</taxon>
        <taxon>Hyphomicrobiales</taxon>
        <taxon>Chelatococcaceae</taxon>
        <taxon>Chelatococcus</taxon>
    </lineage>
</organism>
<dbReference type="AlphaFoldDB" id="A0A840BZB9"/>
<gene>
    <name evidence="2" type="ORF">GGR16_003347</name>
</gene>
<dbReference type="CDD" id="cd02440">
    <property type="entry name" value="AdoMet_MTases"/>
    <property type="match status" value="1"/>
</dbReference>
<protein>
    <submittedName>
        <fullName evidence="2">Ubiquinone/menaquinone biosynthesis C-methylase UbiE</fullName>
    </submittedName>
</protein>
<dbReference type="GO" id="GO:0008757">
    <property type="term" value="F:S-adenosylmethionine-dependent methyltransferase activity"/>
    <property type="evidence" value="ECO:0007669"/>
    <property type="project" value="InterPro"/>
</dbReference>
<dbReference type="EMBL" id="JACIEN010000004">
    <property type="protein sequence ID" value="MBB4018300.1"/>
    <property type="molecule type" value="Genomic_DNA"/>
</dbReference>
<keyword evidence="2" id="KW-0830">Ubiquinone</keyword>
<dbReference type="InterPro" id="IPR029063">
    <property type="entry name" value="SAM-dependent_MTases_sf"/>
</dbReference>
<keyword evidence="2" id="KW-0808">Transferase</keyword>
<dbReference type="PANTHER" id="PTHR43591">
    <property type="entry name" value="METHYLTRANSFERASE"/>
    <property type="match status" value="1"/>
</dbReference>
<name>A0A840BZB9_9HYPH</name>
<comment type="caution">
    <text evidence="2">The sequence shown here is derived from an EMBL/GenBank/DDBJ whole genome shotgun (WGS) entry which is preliminary data.</text>
</comment>
<dbReference type="Proteomes" id="UP000577362">
    <property type="component" value="Unassembled WGS sequence"/>
</dbReference>
<feature type="domain" description="Methyltransferase type 11" evidence="1">
    <location>
        <begin position="60"/>
        <end position="154"/>
    </location>
</feature>
<dbReference type="InterPro" id="IPR013216">
    <property type="entry name" value="Methyltransf_11"/>
</dbReference>
<accession>A0A840BZB9</accession>
<dbReference type="PANTHER" id="PTHR43591:SF24">
    <property type="entry name" value="2-METHOXY-6-POLYPRENYL-1,4-BENZOQUINOL METHYLASE, MITOCHONDRIAL"/>
    <property type="match status" value="1"/>
</dbReference>
<sequence length="261" mass="28950">MTQSAPLSNFSLKEEIRSYWSDRAPTFDRDVQHRIAAGPQFDAWTREVRERLGAAPLRVLELASGTGEVTRVLTGLGHEVTGLDFSPAMLELARDKHRDNPRARFILADAENTMEPDGHYDAVVCRHLVWTLTDPRAALADWHRVLKPGGHLLIFDGDWVRQGLVGRLAAWLIARQQQSAAVPGGRDATSRARHAAIMQQLPFSDGLTYEALAGLVSAAGFTDIRRGSHARIGAAQRRGATFADKLRTLTYTRFILHARRG</sequence>
<evidence type="ECO:0000313" key="3">
    <source>
        <dbReference type="Proteomes" id="UP000577362"/>
    </source>
</evidence>
<dbReference type="Pfam" id="PF08241">
    <property type="entry name" value="Methyltransf_11"/>
    <property type="match status" value="1"/>
</dbReference>
<dbReference type="SUPFAM" id="SSF53335">
    <property type="entry name" value="S-adenosyl-L-methionine-dependent methyltransferases"/>
    <property type="match status" value="1"/>
</dbReference>
<evidence type="ECO:0000313" key="2">
    <source>
        <dbReference type="EMBL" id="MBB4018300.1"/>
    </source>
</evidence>
<keyword evidence="2" id="KW-0489">Methyltransferase</keyword>
<dbReference type="Gene3D" id="3.40.50.150">
    <property type="entry name" value="Vaccinia Virus protein VP39"/>
    <property type="match status" value="1"/>
</dbReference>
<proteinExistence type="predicted"/>
<dbReference type="RefSeq" id="WP_183317298.1">
    <property type="nucleotide sequence ID" value="NZ_JACIEN010000004.1"/>
</dbReference>
<reference evidence="2 3" key="1">
    <citation type="submission" date="2020-08" db="EMBL/GenBank/DDBJ databases">
        <title>Genomic Encyclopedia of Type Strains, Phase IV (KMG-IV): sequencing the most valuable type-strain genomes for metagenomic binning, comparative biology and taxonomic classification.</title>
        <authorList>
            <person name="Goeker M."/>
        </authorList>
    </citation>
    <scope>NUCLEOTIDE SEQUENCE [LARGE SCALE GENOMIC DNA]</scope>
    <source>
        <strain evidence="2 3">DSM 103737</strain>
    </source>
</reference>